<dbReference type="Gene3D" id="1.10.630.10">
    <property type="entry name" value="Cytochrome P450"/>
    <property type="match status" value="1"/>
</dbReference>
<dbReference type="SUPFAM" id="SSF48264">
    <property type="entry name" value="Cytochrome P450"/>
    <property type="match status" value="1"/>
</dbReference>
<name>A0A848LE64_9BACT</name>
<keyword evidence="2" id="KW-0503">Monooxygenase</keyword>
<dbReference type="EMBL" id="JABBJJ010000032">
    <property type="protein sequence ID" value="NMO15105.1"/>
    <property type="molecule type" value="Genomic_DNA"/>
</dbReference>
<keyword evidence="2" id="KW-0349">Heme</keyword>
<organism evidence="3 4">
    <name type="scientific">Pyxidicoccus fallax</name>
    <dbReference type="NCBI Taxonomy" id="394095"/>
    <lineage>
        <taxon>Bacteria</taxon>
        <taxon>Pseudomonadati</taxon>
        <taxon>Myxococcota</taxon>
        <taxon>Myxococcia</taxon>
        <taxon>Myxococcales</taxon>
        <taxon>Cystobacterineae</taxon>
        <taxon>Myxococcaceae</taxon>
        <taxon>Pyxidicoccus</taxon>
    </lineage>
</organism>
<evidence type="ECO:0000256" key="2">
    <source>
        <dbReference type="RuleBase" id="RU000461"/>
    </source>
</evidence>
<dbReference type="PROSITE" id="PS00086">
    <property type="entry name" value="CYTOCHROME_P450"/>
    <property type="match status" value="1"/>
</dbReference>
<sequence>MPTVVEFEPLHPETLRDPYPVYARMRAAAPVMWHERLNSWLLTRHAECLQVLKDSRRFAADWRRIGTAVPEHGVSIQSMDPPEHGALRGLLVSAYRAQDMAAVERGAYLHANHLLAGLRAEGGGELMTRFAAPLALHAVCDFLGVPAPDPATFGEMSDAIIRGMDAGLAPERAAPGAAARAGLSAMIASWFEPPPTVGMLGALARSESAAGIPRAVLMNSMRVVFHAGYTSVYSAVGSAIISLLRHGVELSRLGDPALLETAVEELFRYDGPVQATGRVCTEDVELGGVRIARGQALVLLLGSANRDPEAFSQPESLVLDRQPNSHLAFGWGIHACVGGLLAKAVVRLALSSLRENSPRLRLSGDVVHKPQATQRCPDRIPVTFGA</sequence>
<gene>
    <name evidence="3" type="ORF">HG543_09585</name>
</gene>
<keyword evidence="2" id="KW-0560">Oxidoreductase</keyword>
<dbReference type="Pfam" id="PF00067">
    <property type="entry name" value="p450"/>
    <property type="match status" value="1"/>
</dbReference>
<dbReference type="InterPro" id="IPR036396">
    <property type="entry name" value="Cyt_P450_sf"/>
</dbReference>
<reference evidence="3 4" key="1">
    <citation type="submission" date="2020-04" db="EMBL/GenBank/DDBJ databases">
        <title>Draft genome of Pyxidicoccus fallax type strain.</title>
        <authorList>
            <person name="Whitworth D.E."/>
        </authorList>
    </citation>
    <scope>NUCLEOTIDE SEQUENCE [LARGE SCALE GENOMIC DNA]</scope>
    <source>
        <strain evidence="3 4">DSM 14698</strain>
    </source>
</reference>
<comment type="similarity">
    <text evidence="1 2">Belongs to the cytochrome P450 family.</text>
</comment>
<dbReference type="PANTHER" id="PTHR46696:SF1">
    <property type="entry name" value="CYTOCHROME P450 YJIB-RELATED"/>
    <property type="match status" value="1"/>
</dbReference>
<keyword evidence="2" id="KW-0408">Iron</keyword>
<dbReference type="InterPro" id="IPR017972">
    <property type="entry name" value="Cyt_P450_CS"/>
</dbReference>
<protein>
    <submittedName>
        <fullName evidence="3">Cytochrome P450</fullName>
    </submittedName>
</protein>
<dbReference type="PANTHER" id="PTHR46696">
    <property type="entry name" value="P450, PUTATIVE (EUROFUNG)-RELATED"/>
    <property type="match status" value="1"/>
</dbReference>
<dbReference type="PRINTS" id="PR00359">
    <property type="entry name" value="BP450"/>
</dbReference>
<dbReference type="RefSeq" id="WP_169344400.1">
    <property type="nucleotide sequence ID" value="NZ_JABBJJ010000032.1"/>
</dbReference>
<evidence type="ECO:0000256" key="1">
    <source>
        <dbReference type="ARBA" id="ARBA00010617"/>
    </source>
</evidence>
<evidence type="ECO:0000313" key="3">
    <source>
        <dbReference type="EMBL" id="NMO15105.1"/>
    </source>
</evidence>
<dbReference type="Proteomes" id="UP000518300">
    <property type="component" value="Unassembled WGS sequence"/>
</dbReference>
<dbReference type="GO" id="GO:0016705">
    <property type="term" value="F:oxidoreductase activity, acting on paired donors, with incorporation or reduction of molecular oxygen"/>
    <property type="evidence" value="ECO:0007669"/>
    <property type="project" value="InterPro"/>
</dbReference>
<dbReference type="InterPro" id="IPR002397">
    <property type="entry name" value="Cyt_P450_B"/>
</dbReference>
<comment type="caution">
    <text evidence="3">The sequence shown here is derived from an EMBL/GenBank/DDBJ whole genome shotgun (WGS) entry which is preliminary data.</text>
</comment>
<dbReference type="AlphaFoldDB" id="A0A848LE64"/>
<accession>A0A848LE64</accession>
<proteinExistence type="inferred from homology"/>
<keyword evidence="2" id="KW-0479">Metal-binding</keyword>
<dbReference type="GO" id="GO:0005506">
    <property type="term" value="F:iron ion binding"/>
    <property type="evidence" value="ECO:0007669"/>
    <property type="project" value="InterPro"/>
</dbReference>
<evidence type="ECO:0000313" key="4">
    <source>
        <dbReference type="Proteomes" id="UP000518300"/>
    </source>
</evidence>
<dbReference type="GO" id="GO:0020037">
    <property type="term" value="F:heme binding"/>
    <property type="evidence" value="ECO:0007669"/>
    <property type="project" value="InterPro"/>
</dbReference>
<dbReference type="InterPro" id="IPR001128">
    <property type="entry name" value="Cyt_P450"/>
</dbReference>
<keyword evidence="4" id="KW-1185">Reference proteome</keyword>
<dbReference type="GO" id="GO:0004497">
    <property type="term" value="F:monooxygenase activity"/>
    <property type="evidence" value="ECO:0007669"/>
    <property type="project" value="UniProtKB-KW"/>
</dbReference>